<dbReference type="CDD" id="cd05154">
    <property type="entry name" value="ACAD10_11_N-like"/>
    <property type="match status" value="1"/>
</dbReference>
<sequence length="472" mass="52359">MHQADRQTTMTITAQQDDASTLSADLLAWVQDVLGATIVSVDRRPGGGRREAWFLDVRYPDGSAGELFLRYDRTDPTVTGDPFTLSREAAFFAAMADSAVPAPHIHAVHPREQAILAERVAGETWFSRLKDPDERVEVATDFMRILAALHAIEPRGLDLDEGVNPGDLPAHVAVEIDRWERFYRTSEAPPDPLIEVGFAWLKANVPKASGPVVIVHGDAGPGNFLYRDGRVSAVLDWELAHLGDPHDDLAWVSVRAVQEPFTDLLERFDDYARFSGRPVDVSRVRYYRVFAELRILVLSHHSVGHSDPLGEVGNALIYTALHRRLFGDAMADVLDVELQRPTTLDAPVTALAWWYDAALAQLGQIVVPRSTDPFVILRSKGIARMLKYLREMDRLGPAAEVADLEDLADVLGARPDSVAEGIAALLGRFNSGTVDVASVVRVLHRRTLREMQILRPAMGRLVERTFDPLERP</sequence>
<dbReference type="SUPFAM" id="SSF56112">
    <property type="entry name" value="Protein kinase-like (PK-like)"/>
    <property type="match status" value="1"/>
</dbReference>
<dbReference type="PANTHER" id="PTHR21310">
    <property type="entry name" value="AMINOGLYCOSIDE PHOSPHOTRANSFERASE-RELATED-RELATED"/>
    <property type="match status" value="1"/>
</dbReference>
<dbReference type="Gene3D" id="3.90.1200.10">
    <property type="match status" value="1"/>
</dbReference>
<dbReference type="AlphaFoldDB" id="A0A7I7X8C6"/>
<dbReference type="InterPro" id="IPR051678">
    <property type="entry name" value="AGP_Transferase"/>
</dbReference>
<gene>
    <name evidence="2" type="ORF">MMAD_00890</name>
</gene>
<feature type="domain" description="Aminoglycoside phosphotransferase" evidence="1">
    <location>
        <begin position="82"/>
        <end position="272"/>
    </location>
</feature>
<proteinExistence type="predicted"/>
<dbReference type="InterPro" id="IPR041726">
    <property type="entry name" value="ACAD10_11_N"/>
</dbReference>
<protein>
    <recommendedName>
        <fullName evidence="1">Aminoglycoside phosphotransferase domain-containing protein</fullName>
    </recommendedName>
</protein>
<evidence type="ECO:0000313" key="2">
    <source>
        <dbReference type="EMBL" id="BBZ25794.1"/>
    </source>
</evidence>
<dbReference type="InterPro" id="IPR011009">
    <property type="entry name" value="Kinase-like_dom_sf"/>
</dbReference>
<dbReference type="InterPro" id="IPR002575">
    <property type="entry name" value="Aminoglycoside_PTrfase"/>
</dbReference>
<name>A0A7I7X8C6_9MYCO</name>
<reference evidence="2 3" key="1">
    <citation type="journal article" date="2019" name="Emerg. Microbes Infect.">
        <title>Comprehensive subspecies identification of 175 nontuberculous mycobacteria species based on 7547 genomic profiles.</title>
        <authorList>
            <person name="Matsumoto Y."/>
            <person name="Kinjo T."/>
            <person name="Motooka D."/>
            <person name="Nabeya D."/>
            <person name="Jung N."/>
            <person name="Uechi K."/>
            <person name="Horii T."/>
            <person name="Iida T."/>
            <person name="Fujita J."/>
            <person name="Nakamura S."/>
        </authorList>
    </citation>
    <scope>NUCLEOTIDE SEQUENCE [LARGE SCALE GENOMIC DNA]</scope>
    <source>
        <strain evidence="2 3">JCM 13574</strain>
    </source>
</reference>
<evidence type="ECO:0000259" key="1">
    <source>
        <dbReference type="Pfam" id="PF01636"/>
    </source>
</evidence>
<keyword evidence="3" id="KW-1185">Reference proteome</keyword>
<dbReference type="Pfam" id="PF01636">
    <property type="entry name" value="APH"/>
    <property type="match status" value="1"/>
</dbReference>
<dbReference type="EMBL" id="AP022610">
    <property type="protein sequence ID" value="BBZ25794.1"/>
    <property type="molecule type" value="Genomic_DNA"/>
</dbReference>
<dbReference type="KEGG" id="mmag:MMAD_00890"/>
<dbReference type="Proteomes" id="UP000466517">
    <property type="component" value="Chromosome"/>
</dbReference>
<accession>A0A7I7X8C6</accession>
<organism evidence="2 3">
    <name type="scientific">Mycolicibacterium madagascariense</name>
    <dbReference type="NCBI Taxonomy" id="212765"/>
    <lineage>
        <taxon>Bacteria</taxon>
        <taxon>Bacillati</taxon>
        <taxon>Actinomycetota</taxon>
        <taxon>Actinomycetes</taxon>
        <taxon>Mycobacteriales</taxon>
        <taxon>Mycobacteriaceae</taxon>
        <taxon>Mycolicibacterium</taxon>
    </lineage>
</organism>
<evidence type="ECO:0000313" key="3">
    <source>
        <dbReference type="Proteomes" id="UP000466517"/>
    </source>
</evidence>